<keyword evidence="6" id="KW-0539">Nucleus</keyword>
<evidence type="ECO:0000256" key="5">
    <source>
        <dbReference type="ARBA" id="ARBA00023163"/>
    </source>
</evidence>
<dbReference type="RefSeq" id="XP_024380575.1">
    <property type="nucleotide sequence ID" value="XM_024524807.2"/>
</dbReference>
<accession>A0A2K1KCH0</accession>
<evidence type="ECO:0000313" key="10">
    <source>
        <dbReference type="EnsemblPlants" id="Pp3c7_21220V3.1"/>
    </source>
</evidence>
<dbReference type="EnsemblPlants" id="Pp3c7_21220V3.1">
    <property type="protein sequence ID" value="Pp3c7_21220V3.1"/>
    <property type="gene ID" value="Pp3c7_21220"/>
</dbReference>
<dbReference type="InterPro" id="IPR017930">
    <property type="entry name" value="Myb_dom"/>
</dbReference>
<dbReference type="Gene3D" id="1.10.10.60">
    <property type="entry name" value="Homeodomain-like"/>
    <property type="match status" value="2"/>
</dbReference>
<evidence type="ECO:0000256" key="3">
    <source>
        <dbReference type="ARBA" id="ARBA00023015"/>
    </source>
</evidence>
<dbReference type="RefSeq" id="XP_024380576.1">
    <property type="nucleotide sequence ID" value="XM_024524808.2"/>
</dbReference>
<dbReference type="PaxDb" id="3218-PP1S2_283V6.1"/>
<dbReference type="EnsemblPlants" id="Pp3c7_21220V3.5">
    <property type="protein sequence ID" value="Pp3c7_21220V3.5"/>
    <property type="gene ID" value="Pp3c7_21220"/>
</dbReference>
<evidence type="ECO:0000313" key="11">
    <source>
        <dbReference type="Proteomes" id="UP000006727"/>
    </source>
</evidence>
<dbReference type="PANTHER" id="PTHR45614">
    <property type="entry name" value="MYB PROTEIN-RELATED"/>
    <property type="match status" value="1"/>
</dbReference>
<evidence type="ECO:0000313" key="9">
    <source>
        <dbReference type="EMBL" id="PNR51472.1"/>
    </source>
</evidence>
<dbReference type="OrthoDB" id="2143914at2759"/>
<dbReference type="KEGG" id="ppp:112284706"/>
<dbReference type="PANTHER" id="PTHR45614:SF150">
    <property type="entry name" value="MYB-LIKE DNA-BINDING DOMAIN CONTAINING PROTEIN, EXPRESSED"/>
    <property type="match status" value="1"/>
</dbReference>
<dbReference type="SMART" id="SM00717">
    <property type="entry name" value="SANT"/>
    <property type="match status" value="2"/>
</dbReference>
<feature type="domain" description="HTH myb-type" evidence="8">
    <location>
        <begin position="159"/>
        <end position="210"/>
    </location>
</feature>
<dbReference type="InterPro" id="IPR050560">
    <property type="entry name" value="MYB_TF"/>
</dbReference>
<dbReference type="Gramene" id="Pp3c7_21220V3.3">
    <property type="protein sequence ID" value="Pp3c7_21220V3.3"/>
    <property type="gene ID" value="Pp3c7_21220"/>
</dbReference>
<protein>
    <submittedName>
        <fullName evidence="9 10">Uncharacterized protein</fullName>
    </submittedName>
</protein>
<dbReference type="Pfam" id="PF13921">
    <property type="entry name" value="Myb_DNA-bind_6"/>
    <property type="match status" value="1"/>
</dbReference>
<comment type="subcellular location">
    <subcellularLocation>
        <location evidence="1">Nucleus</location>
    </subcellularLocation>
</comment>
<dbReference type="EMBL" id="ABEU02000007">
    <property type="protein sequence ID" value="PNR51472.1"/>
    <property type="molecule type" value="Genomic_DNA"/>
</dbReference>
<keyword evidence="3" id="KW-0805">Transcription regulation</keyword>
<dbReference type="GO" id="GO:0005634">
    <property type="term" value="C:nucleus"/>
    <property type="evidence" value="ECO:0000318"/>
    <property type="project" value="GO_Central"/>
</dbReference>
<keyword evidence="4" id="KW-0238">DNA-binding</keyword>
<dbReference type="EnsemblPlants" id="Pp3c7_21220V3.4">
    <property type="protein sequence ID" value="Pp3c7_21220V3.4"/>
    <property type="gene ID" value="Pp3c7_21220"/>
</dbReference>
<dbReference type="Gramene" id="Pp3c7_21220V3.2">
    <property type="protein sequence ID" value="Pp3c7_21220V3.2"/>
    <property type="gene ID" value="Pp3c7_21220"/>
</dbReference>
<dbReference type="Gramene" id="Pp3c7_21220V3.6">
    <property type="protein sequence ID" value="Pp3c7_21220V3.6"/>
    <property type="gene ID" value="Pp3c7_21220"/>
</dbReference>
<evidence type="ECO:0000256" key="1">
    <source>
        <dbReference type="ARBA" id="ARBA00004123"/>
    </source>
</evidence>
<feature type="domain" description="HTH myb-type" evidence="8">
    <location>
        <begin position="211"/>
        <end position="265"/>
    </location>
</feature>
<dbReference type="AlphaFoldDB" id="A0A2K1KCH0"/>
<feature type="domain" description="Myb-like" evidence="7">
    <location>
        <begin position="211"/>
        <end position="261"/>
    </location>
</feature>
<name>A0A2K1KCH0_PHYPA</name>
<evidence type="ECO:0000259" key="7">
    <source>
        <dbReference type="PROSITE" id="PS50090"/>
    </source>
</evidence>
<dbReference type="PROSITE" id="PS50090">
    <property type="entry name" value="MYB_LIKE"/>
    <property type="match status" value="2"/>
</dbReference>
<proteinExistence type="predicted"/>
<dbReference type="Gramene" id="Pp3c7_21220V3.1">
    <property type="protein sequence ID" value="Pp3c7_21220V3.1"/>
    <property type="gene ID" value="Pp3c7_21220"/>
</dbReference>
<evidence type="ECO:0000256" key="6">
    <source>
        <dbReference type="ARBA" id="ARBA00023242"/>
    </source>
</evidence>
<keyword evidence="2" id="KW-0677">Repeat</keyword>
<dbReference type="PROSITE" id="PS51294">
    <property type="entry name" value="HTH_MYB"/>
    <property type="match status" value="2"/>
</dbReference>
<dbReference type="InterPro" id="IPR001005">
    <property type="entry name" value="SANT/Myb"/>
</dbReference>
<evidence type="ECO:0000256" key="2">
    <source>
        <dbReference type="ARBA" id="ARBA00022737"/>
    </source>
</evidence>
<organism evidence="9">
    <name type="scientific">Physcomitrium patens</name>
    <name type="common">Spreading-leaved earth moss</name>
    <name type="synonym">Physcomitrella patens</name>
    <dbReference type="NCBI Taxonomy" id="3218"/>
    <lineage>
        <taxon>Eukaryota</taxon>
        <taxon>Viridiplantae</taxon>
        <taxon>Streptophyta</taxon>
        <taxon>Embryophyta</taxon>
        <taxon>Bryophyta</taxon>
        <taxon>Bryophytina</taxon>
        <taxon>Bryopsida</taxon>
        <taxon>Funariidae</taxon>
        <taxon>Funariales</taxon>
        <taxon>Funariaceae</taxon>
        <taxon>Physcomitrium</taxon>
    </lineage>
</organism>
<sequence length="607" mass="66746">MAIEVRGSWAADATKIMGHHFAEEAERMRSMHKSQELETLHNGSVHLGKEYCGGGRTSFFQITGFSAPKTVTTDCEKTSNFGSDSGTPVGYSVPFHMLSMSANERACCVQSVESCRKFNSDFKISSDDDTEHGSLEDDMKELNEDMEIPLGRDGEGMQSKQCPRGHWRPAEDDKLRELVSQFGPQNWNLIAEKLQGRSGKSCRLRWFNQLDPRINRHPFSEEEEERLLIAHKRYGNKWALIARLFPGRTDNAVKNHWHVVTARQSRERTRTYGRIKGPVHRRGKGNRINTSALGNYHHDSKGALTAWIESKYATVEQSAEGLARSPCTGRGSPPLPTGFSIPQISGGAFHRPTNMSTSPLSDVTIESPKFSNSENAQIITAPVLQKPMGDPRSVCLPNSTVSDKQQVLQSNSIDGQISSGLQTSAIVAHDEKSGVISMNHQAPDMSCVGLKSNFQGSLHPGAVRSSWNQSLPHCFGHSNKLVEECRSSTGACTERSEILQEQHSSLQFKCSTAYNTGRYQHENLCGPAFSQQDTANEVANFSTLAFSGLVKHRQERLCKDSGSALKLGLSWVTSDSTLDLSVAKMSASQPEQSAPVAFIDFLGVGAA</sequence>
<dbReference type="GO" id="GO:0006355">
    <property type="term" value="P:regulation of DNA-templated transcription"/>
    <property type="evidence" value="ECO:0000318"/>
    <property type="project" value="GO_Central"/>
</dbReference>
<dbReference type="GO" id="GO:0000978">
    <property type="term" value="F:RNA polymerase II cis-regulatory region sequence-specific DNA binding"/>
    <property type="evidence" value="ECO:0000318"/>
    <property type="project" value="GO_Central"/>
</dbReference>
<reference evidence="9 11" key="1">
    <citation type="journal article" date="2008" name="Science">
        <title>The Physcomitrella genome reveals evolutionary insights into the conquest of land by plants.</title>
        <authorList>
            <person name="Rensing S."/>
            <person name="Lang D."/>
            <person name="Zimmer A."/>
            <person name="Terry A."/>
            <person name="Salamov A."/>
            <person name="Shapiro H."/>
            <person name="Nishiyama T."/>
            <person name="Perroud P.-F."/>
            <person name="Lindquist E."/>
            <person name="Kamisugi Y."/>
            <person name="Tanahashi T."/>
            <person name="Sakakibara K."/>
            <person name="Fujita T."/>
            <person name="Oishi K."/>
            <person name="Shin-I T."/>
            <person name="Kuroki Y."/>
            <person name="Toyoda A."/>
            <person name="Suzuki Y."/>
            <person name="Hashimoto A."/>
            <person name="Yamaguchi K."/>
            <person name="Sugano A."/>
            <person name="Kohara Y."/>
            <person name="Fujiyama A."/>
            <person name="Anterola A."/>
            <person name="Aoki S."/>
            <person name="Ashton N."/>
            <person name="Barbazuk W.B."/>
            <person name="Barker E."/>
            <person name="Bennetzen J."/>
            <person name="Bezanilla M."/>
            <person name="Blankenship R."/>
            <person name="Cho S.H."/>
            <person name="Dutcher S."/>
            <person name="Estelle M."/>
            <person name="Fawcett J.A."/>
            <person name="Gundlach H."/>
            <person name="Hanada K."/>
            <person name="Heyl A."/>
            <person name="Hicks K.A."/>
            <person name="Hugh J."/>
            <person name="Lohr M."/>
            <person name="Mayer K."/>
            <person name="Melkozernov A."/>
            <person name="Murata T."/>
            <person name="Nelson D."/>
            <person name="Pils B."/>
            <person name="Prigge M."/>
            <person name="Reiss B."/>
            <person name="Renner T."/>
            <person name="Rombauts S."/>
            <person name="Rushton P."/>
            <person name="Sanderfoot A."/>
            <person name="Schween G."/>
            <person name="Shiu S.-H."/>
            <person name="Stueber K."/>
            <person name="Theodoulou F.L."/>
            <person name="Tu H."/>
            <person name="Van de Peer Y."/>
            <person name="Verrier P.J."/>
            <person name="Waters E."/>
            <person name="Wood A."/>
            <person name="Yang L."/>
            <person name="Cove D."/>
            <person name="Cuming A."/>
            <person name="Hasebe M."/>
            <person name="Lucas S."/>
            <person name="Mishler D.B."/>
            <person name="Reski R."/>
            <person name="Grigoriev I."/>
            <person name="Quatrano R.S."/>
            <person name="Boore J.L."/>
        </authorList>
    </citation>
    <scope>NUCLEOTIDE SEQUENCE [LARGE SCALE GENOMIC DNA]</scope>
    <source>
        <strain evidence="10 11">cv. Gransden 2004</strain>
    </source>
</reference>
<gene>
    <name evidence="10" type="primary">LOC112284706</name>
    <name evidence="9" type="ORF">PHYPA_010659</name>
</gene>
<reference evidence="10" key="3">
    <citation type="submission" date="2020-12" db="UniProtKB">
        <authorList>
            <consortium name="EnsemblPlants"/>
        </authorList>
    </citation>
    <scope>IDENTIFICATION</scope>
</reference>
<dbReference type="EnsemblPlants" id="Pp3c7_21220V3.3">
    <property type="protein sequence ID" value="Pp3c7_21220V3.3"/>
    <property type="gene ID" value="Pp3c7_21220"/>
</dbReference>
<dbReference type="GeneID" id="112284706"/>
<dbReference type="FunFam" id="1.10.10.60:FF:000060">
    <property type="entry name" value="MYB transcription factor"/>
    <property type="match status" value="1"/>
</dbReference>
<dbReference type="GO" id="GO:0000981">
    <property type="term" value="F:DNA-binding transcription factor activity, RNA polymerase II-specific"/>
    <property type="evidence" value="ECO:0000318"/>
    <property type="project" value="GO_Central"/>
</dbReference>
<dbReference type="Gramene" id="Pp3c7_21220V3.5">
    <property type="protein sequence ID" value="Pp3c7_21220V3.5"/>
    <property type="gene ID" value="Pp3c7_21220"/>
</dbReference>
<dbReference type="CDD" id="cd00167">
    <property type="entry name" value="SANT"/>
    <property type="match status" value="2"/>
</dbReference>
<keyword evidence="11" id="KW-1185">Reference proteome</keyword>
<dbReference type="SUPFAM" id="SSF46689">
    <property type="entry name" value="Homeodomain-like"/>
    <property type="match status" value="1"/>
</dbReference>
<keyword evidence="5" id="KW-0804">Transcription</keyword>
<dbReference type="EnsemblPlants" id="Pp3c7_21220V3.2">
    <property type="protein sequence ID" value="Pp3c7_21220V3.2"/>
    <property type="gene ID" value="Pp3c7_21220"/>
</dbReference>
<dbReference type="InterPro" id="IPR009057">
    <property type="entry name" value="Homeodomain-like_sf"/>
</dbReference>
<evidence type="ECO:0000256" key="4">
    <source>
        <dbReference type="ARBA" id="ARBA00023125"/>
    </source>
</evidence>
<dbReference type="Proteomes" id="UP000006727">
    <property type="component" value="Chromosome 7"/>
</dbReference>
<dbReference type="Gramene" id="Pp3c7_21220V3.4">
    <property type="protein sequence ID" value="Pp3c7_21220V3.4"/>
    <property type="gene ID" value="Pp3c7_21220"/>
</dbReference>
<reference evidence="9 11" key="2">
    <citation type="journal article" date="2018" name="Plant J.">
        <title>The Physcomitrella patens chromosome-scale assembly reveals moss genome structure and evolution.</title>
        <authorList>
            <person name="Lang D."/>
            <person name="Ullrich K.K."/>
            <person name="Murat F."/>
            <person name="Fuchs J."/>
            <person name="Jenkins J."/>
            <person name="Haas F.B."/>
            <person name="Piednoel M."/>
            <person name="Gundlach H."/>
            <person name="Van Bel M."/>
            <person name="Meyberg R."/>
            <person name="Vives C."/>
            <person name="Morata J."/>
            <person name="Symeonidi A."/>
            <person name="Hiss M."/>
            <person name="Muchero W."/>
            <person name="Kamisugi Y."/>
            <person name="Saleh O."/>
            <person name="Blanc G."/>
            <person name="Decker E.L."/>
            <person name="van Gessel N."/>
            <person name="Grimwood J."/>
            <person name="Hayes R.D."/>
            <person name="Graham S.W."/>
            <person name="Gunter L.E."/>
            <person name="McDaniel S.F."/>
            <person name="Hoernstein S.N.W."/>
            <person name="Larsson A."/>
            <person name="Li F.W."/>
            <person name="Perroud P.F."/>
            <person name="Phillips J."/>
            <person name="Ranjan P."/>
            <person name="Rokshar D.S."/>
            <person name="Rothfels C.J."/>
            <person name="Schneider L."/>
            <person name="Shu S."/>
            <person name="Stevenson D.W."/>
            <person name="Thummler F."/>
            <person name="Tillich M."/>
            <person name="Villarreal Aguilar J.C."/>
            <person name="Widiez T."/>
            <person name="Wong G.K."/>
            <person name="Wymore A."/>
            <person name="Zhang Y."/>
            <person name="Zimmer A.D."/>
            <person name="Quatrano R.S."/>
            <person name="Mayer K.F.X."/>
            <person name="Goodstein D."/>
            <person name="Casacuberta J.M."/>
            <person name="Vandepoele K."/>
            <person name="Reski R."/>
            <person name="Cuming A.C."/>
            <person name="Tuskan G.A."/>
            <person name="Maumus F."/>
            <person name="Salse J."/>
            <person name="Schmutz J."/>
            <person name="Rensing S.A."/>
        </authorList>
    </citation>
    <scope>NUCLEOTIDE SEQUENCE [LARGE SCALE GENOMIC DNA]</scope>
    <source>
        <strain evidence="10 11">cv. Gransden 2004</strain>
    </source>
</reference>
<evidence type="ECO:0000259" key="8">
    <source>
        <dbReference type="PROSITE" id="PS51294"/>
    </source>
</evidence>
<dbReference type="EnsemblPlants" id="Pp3c7_21220V3.6">
    <property type="protein sequence ID" value="Pp3c7_21220V3.6"/>
    <property type="gene ID" value="Pp3c7_21220"/>
</dbReference>
<feature type="domain" description="Myb-like" evidence="7">
    <location>
        <begin position="164"/>
        <end position="210"/>
    </location>
</feature>